<dbReference type="EMBL" id="JAUBDJ010000007">
    <property type="protein sequence ID" value="MDW0117711.1"/>
    <property type="molecule type" value="Genomic_DNA"/>
</dbReference>
<protein>
    <submittedName>
        <fullName evidence="1">Uncharacterized protein</fullName>
    </submittedName>
</protein>
<dbReference type="RefSeq" id="WP_283733907.1">
    <property type="nucleotide sequence ID" value="NZ_CP125968.1"/>
</dbReference>
<gene>
    <name evidence="1" type="ORF">QTL97_12245</name>
</gene>
<name>A0AAW9ADJ6_9BACL</name>
<comment type="caution">
    <text evidence="1">The sequence shown here is derived from an EMBL/GenBank/DDBJ whole genome shotgun (WGS) entry which is preliminary data.</text>
</comment>
<organism evidence="1 2">
    <name type="scientific">Sporosarcina thermotolerans</name>
    <dbReference type="NCBI Taxonomy" id="633404"/>
    <lineage>
        <taxon>Bacteria</taxon>
        <taxon>Bacillati</taxon>
        <taxon>Bacillota</taxon>
        <taxon>Bacilli</taxon>
        <taxon>Bacillales</taxon>
        <taxon>Caryophanaceae</taxon>
        <taxon>Sporosarcina</taxon>
    </lineage>
</organism>
<proteinExistence type="predicted"/>
<dbReference type="AlphaFoldDB" id="A0AAW9ADJ6"/>
<evidence type="ECO:0000313" key="2">
    <source>
        <dbReference type="Proteomes" id="UP001271648"/>
    </source>
</evidence>
<sequence length="247" mass="29081">MQICSTCSTTFSEEPLRADDGFFCSEVCLPEGALDELHAISYVGILESYRDYVHRYGHFSSLSERDEALEEIAFLRDSAFVYFAENPGHFYIRQIHYLHDRIYELYDRVFSYFGDLSRYEVFQGLHLTWHNLPADQCDRIIQALNDWLTIEERKPHISYNDNLNSETEYRNIISFPDELLYPNPFIEALYEEAVTAYGGPGEEMEEHISLERMAICPSCRYPEPLEEFTEIEELKQFVCEGCSTYRW</sequence>
<evidence type="ECO:0000313" key="1">
    <source>
        <dbReference type="EMBL" id="MDW0117711.1"/>
    </source>
</evidence>
<dbReference type="Proteomes" id="UP001271648">
    <property type="component" value="Unassembled WGS sequence"/>
</dbReference>
<reference evidence="1 2" key="1">
    <citation type="submission" date="2023-06" db="EMBL/GenBank/DDBJ databases">
        <title>Sporosarcina sp. nov., isolated from Korean traditional fermented seafood 'Jeotgal'.</title>
        <authorList>
            <person name="Yang A.I."/>
            <person name="Shin N.-R."/>
        </authorList>
    </citation>
    <scope>NUCLEOTIDE SEQUENCE [LARGE SCALE GENOMIC DNA]</scope>
    <source>
        <strain evidence="1 2">KCTC43456</strain>
    </source>
</reference>
<keyword evidence="2" id="KW-1185">Reference proteome</keyword>
<accession>A0AAW9ADJ6</accession>